<evidence type="ECO:0000256" key="9">
    <source>
        <dbReference type="HAMAP-Rule" id="MF_00135"/>
    </source>
</evidence>
<dbReference type="GO" id="GO:0016853">
    <property type="term" value="F:isomerase activity"/>
    <property type="evidence" value="ECO:0007669"/>
    <property type="project" value="UniProtKB-KW"/>
</dbReference>
<accession>A0ABW3ASA3</accession>
<protein>
    <recommendedName>
        <fullName evidence="4 9">N-(5'-phosphoribosyl)anthranilate isomerase</fullName>
        <shortName evidence="9">PRAI</shortName>
        <ecNumber evidence="3 9">5.3.1.24</ecNumber>
    </recommendedName>
</protein>
<dbReference type="PANTHER" id="PTHR42894">
    <property type="entry name" value="N-(5'-PHOSPHORIBOSYL)ANTHRANILATE ISOMERASE"/>
    <property type="match status" value="1"/>
</dbReference>
<keyword evidence="12" id="KW-1185">Reference proteome</keyword>
<dbReference type="InterPro" id="IPR011060">
    <property type="entry name" value="RibuloseP-bd_barrel"/>
</dbReference>
<evidence type="ECO:0000256" key="1">
    <source>
        <dbReference type="ARBA" id="ARBA00001164"/>
    </source>
</evidence>
<dbReference type="Gene3D" id="3.20.20.70">
    <property type="entry name" value="Aldolase class I"/>
    <property type="match status" value="1"/>
</dbReference>
<keyword evidence="6 9" id="KW-0822">Tryptophan biosynthesis</keyword>
<dbReference type="EMBL" id="JBHTHZ010000005">
    <property type="protein sequence ID" value="MFD0793931.1"/>
    <property type="molecule type" value="Genomic_DNA"/>
</dbReference>
<evidence type="ECO:0000256" key="4">
    <source>
        <dbReference type="ARBA" id="ARBA00022272"/>
    </source>
</evidence>
<reference evidence="12" key="1">
    <citation type="journal article" date="2019" name="Int. J. Syst. Evol. Microbiol.">
        <title>The Global Catalogue of Microorganisms (GCM) 10K type strain sequencing project: providing services to taxonomists for standard genome sequencing and annotation.</title>
        <authorList>
            <consortium name="The Broad Institute Genomics Platform"/>
            <consortium name="The Broad Institute Genome Sequencing Center for Infectious Disease"/>
            <person name="Wu L."/>
            <person name="Ma J."/>
        </authorList>
    </citation>
    <scope>NUCLEOTIDE SEQUENCE [LARGE SCALE GENOMIC DNA]</scope>
    <source>
        <strain evidence="12">CCUG 61484</strain>
    </source>
</reference>
<evidence type="ECO:0000313" key="11">
    <source>
        <dbReference type="EMBL" id="MFD0793931.1"/>
    </source>
</evidence>
<dbReference type="Pfam" id="PF00697">
    <property type="entry name" value="PRAI"/>
    <property type="match status" value="1"/>
</dbReference>
<dbReference type="InterPro" id="IPR013785">
    <property type="entry name" value="Aldolase_TIM"/>
</dbReference>
<dbReference type="HAMAP" id="MF_00135">
    <property type="entry name" value="PRAI"/>
    <property type="match status" value="1"/>
</dbReference>
<comment type="caution">
    <text evidence="11">The sequence shown here is derived from an EMBL/GenBank/DDBJ whole genome shotgun (WGS) entry which is preliminary data.</text>
</comment>
<evidence type="ECO:0000256" key="2">
    <source>
        <dbReference type="ARBA" id="ARBA00004664"/>
    </source>
</evidence>
<keyword evidence="8 9" id="KW-0413">Isomerase</keyword>
<name>A0ABW3ASA3_9SPHI</name>
<evidence type="ECO:0000256" key="6">
    <source>
        <dbReference type="ARBA" id="ARBA00022822"/>
    </source>
</evidence>
<dbReference type="Proteomes" id="UP001597010">
    <property type="component" value="Unassembled WGS sequence"/>
</dbReference>
<comment type="catalytic activity">
    <reaction evidence="1 9">
        <text>N-(5-phospho-beta-D-ribosyl)anthranilate = 1-(2-carboxyphenylamino)-1-deoxy-D-ribulose 5-phosphate</text>
        <dbReference type="Rhea" id="RHEA:21540"/>
        <dbReference type="ChEBI" id="CHEBI:18277"/>
        <dbReference type="ChEBI" id="CHEBI:58613"/>
        <dbReference type="EC" id="5.3.1.24"/>
    </reaction>
</comment>
<dbReference type="RefSeq" id="WP_377114474.1">
    <property type="nucleotide sequence ID" value="NZ_JBHTHZ010000005.1"/>
</dbReference>
<dbReference type="CDD" id="cd00405">
    <property type="entry name" value="PRAI"/>
    <property type="match status" value="1"/>
</dbReference>
<evidence type="ECO:0000256" key="3">
    <source>
        <dbReference type="ARBA" id="ARBA00012572"/>
    </source>
</evidence>
<proteinExistence type="inferred from homology"/>
<dbReference type="PANTHER" id="PTHR42894:SF1">
    <property type="entry name" value="N-(5'-PHOSPHORIBOSYL)ANTHRANILATE ISOMERASE"/>
    <property type="match status" value="1"/>
</dbReference>
<dbReference type="InterPro" id="IPR001240">
    <property type="entry name" value="PRAI_dom"/>
</dbReference>
<feature type="domain" description="N-(5'phosphoribosyl) anthranilate isomerase (PRAI)" evidence="10">
    <location>
        <begin position="4"/>
        <end position="201"/>
    </location>
</feature>
<sequence length="212" mass="24070">MHIKVCGLKYPDNIKAVELLSPNYMGFICYQKSSRFIDEVDERALTDIPPHIKKTGVFVNEEAHTINTLIDKYHFDAIQLHGNESAELCKLFKGKFEVIKAFGVDDNFDFSILDAYESSVDYFLFDTKTVAHGGSGQTFNWGVLEKYKLSTPFFLSGGLSAENIKEVMQIKHPAFYGVDLNSRFELSPGLKDIDKLKQAFDTIKNYSNEVRS</sequence>
<gene>
    <name evidence="9" type="primary">trpF</name>
    <name evidence="11" type="ORF">ACFQZX_09890</name>
</gene>
<evidence type="ECO:0000256" key="5">
    <source>
        <dbReference type="ARBA" id="ARBA00022605"/>
    </source>
</evidence>
<dbReference type="EC" id="5.3.1.24" evidence="3 9"/>
<evidence type="ECO:0000259" key="10">
    <source>
        <dbReference type="Pfam" id="PF00697"/>
    </source>
</evidence>
<dbReference type="SUPFAM" id="SSF51366">
    <property type="entry name" value="Ribulose-phoshate binding barrel"/>
    <property type="match status" value="1"/>
</dbReference>
<comment type="pathway">
    <text evidence="2 9">Amino-acid biosynthesis; L-tryptophan biosynthesis; L-tryptophan from chorismate: step 3/5.</text>
</comment>
<evidence type="ECO:0000313" key="12">
    <source>
        <dbReference type="Proteomes" id="UP001597010"/>
    </source>
</evidence>
<evidence type="ECO:0000256" key="8">
    <source>
        <dbReference type="ARBA" id="ARBA00023235"/>
    </source>
</evidence>
<organism evidence="11 12">
    <name type="scientific">Mucilaginibacter litoreus</name>
    <dbReference type="NCBI Taxonomy" id="1048221"/>
    <lineage>
        <taxon>Bacteria</taxon>
        <taxon>Pseudomonadati</taxon>
        <taxon>Bacteroidota</taxon>
        <taxon>Sphingobacteriia</taxon>
        <taxon>Sphingobacteriales</taxon>
        <taxon>Sphingobacteriaceae</taxon>
        <taxon>Mucilaginibacter</taxon>
    </lineage>
</organism>
<dbReference type="InterPro" id="IPR044643">
    <property type="entry name" value="TrpF_fam"/>
</dbReference>
<keyword evidence="5 9" id="KW-0028">Amino-acid biosynthesis</keyword>
<keyword evidence="7 9" id="KW-0057">Aromatic amino acid biosynthesis</keyword>
<evidence type="ECO:0000256" key="7">
    <source>
        <dbReference type="ARBA" id="ARBA00023141"/>
    </source>
</evidence>
<comment type="similarity">
    <text evidence="9">Belongs to the TrpF family.</text>
</comment>